<organism evidence="1 2">
    <name type="scientific">Arenicella xantha</name>
    <dbReference type="NCBI Taxonomy" id="644221"/>
    <lineage>
        <taxon>Bacteria</taxon>
        <taxon>Pseudomonadati</taxon>
        <taxon>Pseudomonadota</taxon>
        <taxon>Gammaproteobacteria</taxon>
        <taxon>Arenicellales</taxon>
        <taxon>Arenicellaceae</taxon>
        <taxon>Arenicella</taxon>
    </lineage>
</organism>
<name>A0A395JHM7_9GAMM</name>
<evidence type="ECO:0000313" key="1">
    <source>
        <dbReference type="EMBL" id="RBP48359.1"/>
    </source>
</evidence>
<reference evidence="1 2" key="1">
    <citation type="submission" date="2018-06" db="EMBL/GenBank/DDBJ databases">
        <title>Genomic Encyclopedia of Type Strains, Phase IV (KMG-IV): sequencing the most valuable type-strain genomes for metagenomic binning, comparative biology and taxonomic classification.</title>
        <authorList>
            <person name="Goeker M."/>
        </authorList>
    </citation>
    <scope>NUCLEOTIDE SEQUENCE [LARGE SCALE GENOMIC DNA]</scope>
    <source>
        <strain evidence="1 2">DSM 24032</strain>
    </source>
</reference>
<dbReference type="RefSeq" id="WP_113955833.1">
    <property type="nucleotide sequence ID" value="NZ_QNRT01000008.1"/>
</dbReference>
<dbReference type="InParanoid" id="A0A395JHM7"/>
<dbReference type="EMBL" id="QNRT01000008">
    <property type="protein sequence ID" value="RBP48359.1"/>
    <property type="molecule type" value="Genomic_DNA"/>
</dbReference>
<accession>A0A395JHM7</accession>
<evidence type="ECO:0000313" key="2">
    <source>
        <dbReference type="Proteomes" id="UP000253083"/>
    </source>
</evidence>
<comment type="caution">
    <text evidence="1">The sequence shown here is derived from an EMBL/GenBank/DDBJ whole genome shotgun (WGS) entry which is preliminary data.</text>
</comment>
<gene>
    <name evidence="1" type="ORF">DFR28_10888</name>
</gene>
<dbReference type="AlphaFoldDB" id="A0A395JHM7"/>
<keyword evidence="2" id="KW-1185">Reference proteome</keyword>
<sequence>MKLTKKITDLLFVLSELESQENTQLLIGDGATLRNNLLKLYRVTDNEFSRELIADIMAEAGYPWLGKLANAPDGALFESAVVATNDDFLLSEEEFLELIPVNGHFH</sequence>
<protein>
    <submittedName>
        <fullName evidence="1">Uncharacterized protein</fullName>
    </submittedName>
</protein>
<dbReference type="Proteomes" id="UP000253083">
    <property type="component" value="Unassembled WGS sequence"/>
</dbReference>
<proteinExistence type="predicted"/>